<keyword evidence="2" id="KW-0472">Membrane</keyword>
<feature type="region of interest" description="Disordered" evidence="1">
    <location>
        <begin position="66"/>
        <end position="104"/>
    </location>
</feature>
<name>A0ABM7M3I9_9ACTN</name>
<evidence type="ECO:0008006" key="5">
    <source>
        <dbReference type="Google" id="ProtNLM"/>
    </source>
</evidence>
<keyword evidence="2" id="KW-0812">Transmembrane</keyword>
<dbReference type="Proteomes" id="UP000676967">
    <property type="component" value="Chromosome"/>
</dbReference>
<evidence type="ECO:0000313" key="4">
    <source>
        <dbReference type="Proteomes" id="UP000676967"/>
    </source>
</evidence>
<accession>A0ABM7M3I9</accession>
<keyword evidence="2" id="KW-1133">Transmembrane helix</keyword>
<evidence type="ECO:0000256" key="1">
    <source>
        <dbReference type="SAM" id="MobiDB-lite"/>
    </source>
</evidence>
<proteinExistence type="predicted"/>
<feature type="transmembrane region" description="Helical" evidence="2">
    <location>
        <begin position="40"/>
        <end position="58"/>
    </location>
</feature>
<feature type="compositionally biased region" description="Gly residues" evidence="1">
    <location>
        <begin position="76"/>
        <end position="87"/>
    </location>
</feature>
<evidence type="ECO:0000256" key="2">
    <source>
        <dbReference type="SAM" id="Phobius"/>
    </source>
</evidence>
<keyword evidence="4" id="KW-1185">Reference proteome</keyword>
<feature type="compositionally biased region" description="Low complexity" evidence="1">
    <location>
        <begin position="66"/>
        <end position="75"/>
    </location>
</feature>
<sequence>MQMNDDTDVLPRTPTEAEHEDLNSAIAHAAPKRWWNRTTLVLAGLVLLVGGFLGGVQVHKHWGSSASSSATTATPSGGGAFPGGAGMPSGAIGQGQARPGGGTAGTVTKVDGSILYVQTEAGETITVRTSDSTAVSKTTPATVAELTTGLKVTIEGIPDSEGIISATAITAS</sequence>
<gene>
    <name evidence="3" type="ORF">Aiant_68610</name>
</gene>
<protein>
    <recommendedName>
        <fullName evidence="5">DUF5666 domain-containing protein</fullName>
    </recommendedName>
</protein>
<reference evidence="3 4" key="1">
    <citation type="submission" date="2020-08" db="EMBL/GenBank/DDBJ databases">
        <title>Whole genome shotgun sequence of Actinoplanes ianthinogenes NBRC 13996.</title>
        <authorList>
            <person name="Komaki H."/>
            <person name="Tamura T."/>
        </authorList>
    </citation>
    <scope>NUCLEOTIDE SEQUENCE [LARGE SCALE GENOMIC DNA]</scope>
    <source>
        <strain evidence="3 4">NBRC 13996</strain>
    </source>
</reference>
<dbReference type="EMBL" id="AP023356">
    <property type="protein sequence ID" value="BCJ46204.1"/>
    <property type="molecule type" value="Genomic_DNA"/>
</dbReference>
<organism evidence="3 4">
    <name type="scientific">Actinoplanes ianthinogenes</name>
    <dbReference type="NCBI Taxonomy" id="122358"/>
    <lineage>
        <taxon>Bacteria</taxon>
        <taxon>Bacillati</taxon>
        <taxon>Actinomycetota</taxon>
        <taxon>Actinomycetes</taxon>
        <taxon>Micromonosporales</taxon>
        <taxon>Micromonosporaceae</taxon>
        <taxon>Actinoplanes</taxon>
    </lineage>
</organism>
<evidence type="ECO:0000313" key="3">
    <source>
        <dbReference type="EMBL" id="BCJ46204.1"/>
    </source>
</evidence>